<gene>
    <name evidence="1" type="ORF">AVDCRST_MAG89-3596</name>
</gene>
<proteinExistence type="predicted"/>
<accession>A0A6J4MIZ0</accession>
<sequence>MIYIQMPPEDADDEALDAEFPLGDGTADTAALVQCPYCGEEMEMALDPGSGPSQEYVEDCQVCCRPWQVAVRYGPDGAAQVTLQAEDDAWDD</sequence>
<organism evidence="1">
    <name type="scientific">uncultured Gemmatimonadota bacterium</name>
    <dbReference type="NCBI Taxonomy" id="203437"/>
    <lineage>
        <taxon>Bacteria</taxon>
        <taxon>Pseudomonadati</taxon>
        <taxon>Gemmatimonadota</taxon>
        <taxon>environmental samples</taxon>
    </lineage>
</organism>
<dbReference type="InterPro" id="IPR025990">
    <property type="entry name" value="zinc_ribbon_bacterial"/>
</dbReference>
<protein>
    <recommendedName>
        <fullName evidence="2">CPXCG motif-containing cysteine-rich protein</fullName>
    </recommendedName>
</protein>
<dbReference type="AlphaFoldDB" id="A0A6J4MIZ0"/>
<dbReference type="Pfam" id="PF14255">
    <property type="entry name" value="Zn_ribbon_21"/>
    <property type="match status" value="1"/>
</dbReference>
<evidence type="ECO:0000313" key="1">
    <source>
        <dbReference type="EMBL" id="CAA9358605.1"/>
    </source>
</evidence>
<evidence type="ECO:0008006" key="2">
    <source>
        <dbReference type="Google" id="ProtNLM"/>
    </source>
</evidence>
<name>A0A6J4MIZ0_9BACT</name>
<dbReference type="EMBL" id="CADCTV010000750">
    <property type="protein sequence ID" value="CAA9358605.1"/>
    <property type="molecule type" value="Genomic_DNA"/>
</dbReference>
<reference evidence="1" key="1">
    <citation type="submission" date="2020-02" db="EMBL/GenBank/DDBJ databases">
        <authorList>
            <person name="Meier V. D."/>
        </authorList>
    </citation>
    <scope>NUCLEOTIDE SEQUENCE</scope>
    <source>
        <strain evidence="1">AVDCRST_MAG89</strain>
    </source>
</reference>